<accession>A0ABV9LQG3</accession>
<dbReference type="GO" id="GO:0032259">
    <property type="term" value="P:methylation"/>
    <property type="evidence" value="ECO:0007669"/>
    <property type="project" value="UniProtKB-KW"/>
</dbReference>
<dbReference type="EC" id="2.1.1.222" evidence="1"/>
<reference evidence="2" key="1">
    <citation type="journal article" date="2019" name="Int. J. Syst. Evol. Microbiol.">
        <title>The Global Catalogue of Microorganisms (GCM) 10K type strain sequencing project: providing services to taxonomists for standard genome sequencing and annotation.</title>
        <authorList>
            <consortium name="The Broad Institute Genomics Platform"/>
            <consortium name="The Broad Institute Genome Sequencing Center for Infectious Disease"/>
            <person name="Wu L."/>
            <person name="Ma J."/>
        </authorList>
    </citation>
    <scope>NUCLEOTIDE SEQUENCE [LARGE SCALE GENOMIC DNA]</scope>
    <source>
        <strain evidence="2">KACC 12507</strain>
    </source>
</reference>
<dbReference type="GO" id="GO:0061542">
    <property type="term" value="F:3-demethylubiquinol 3-O-methyltransferase activity"/>
    <property type="evidence" value="ECO:0007669"/>
    <property type="project" value="UniProtKB-EC"/>
</dbReference>
<dbReference type="Proteomes" id="UP001595897">
    <property type="component" value="Unassembled WGS sequence"/>
</dbReference>
<comment type="caution">
    <text evidence="1">The sequence shown here is derived from an EMBL/GenBank/DDBJ whole genome shotgun (WGS) entry which is preliminary data.</text>
</comment>
<dbReference type="EMBL" id="JBHSGU010000001">
    <property type="protein sequence ID" value="MFC4698702.1"/>
    <property type="molecule type" value="Genomic_DNA"/>
</dbReference>
<dbReference type="PANTHER" id="PTHR43861">
    <property type="entry name" value="TRANS-ACONITATE 2-METHYLTRANSFERASE-RELATED"/>
    <property type="match status" value="1"/>
</dbReference>
<dbReference type="Gene3D" id="3.40.50.150">
    <property type="entry name" value="Vaccinia Virus protein VP39"/>
    <property type="match status" value="1"/>
</dbReference>
<dbReference type="Pfam" id="PF13489">
    <property type="entry name" value="Methyltransf_23"/>
    <property type="match status" value="1"/>
</dbReference>
<dbReference type="EC" id="2.1.1.64" evidence="1"/>
<evidence type="ECO:0000313" key="1">
    <source>
        <dbReference type="EMBL" id="MFC4698702.1"/>
    </source>
</evidence>
<dbReference type="InterPro" id="IPR029063">
    <property type="entry name" value="SAM-dependent_MTases_sf"/>
</dbReference>
<dbReference type="SUPFAM" id="SSF53335">
    <property type="entry name" value="S-adenosyl-L-methionine-dependent methyltransferases"/>
    <property type="match status" value="1"/>
</dbReference>
<protein>
    <submittedName>
        <fullName evidence="1">Class I SAM-dependent methyltransferase</fullName>
        <ecNumber evidence="1">2.1.1.222</ecNumber>
        <ecNumber evidence="1">2.1.1.64</ecNumber>
    </submittedName>
</protein>
<dbReference type="GO" id="GO:0102208">
    <property type="term" value="F:2-polyprenyl-6-hydroxyphenol methylase activity"/>
    <property type="evidence" value="ECO:0007669"/>
    <property type="project" value="UniProtKB-EC"/>
</dbReference>
<keyword evidence="1" id="KW-0808">Transferase</keyword>
<organism evidence="1 2">
    <name type="scientific">Glaciecola siphonariae</name>
    <dbReference type="NCBI Taxonomy" id="521012"/>
    <lineage>
        <taxon>Bacteria</taxon>
        <taxon>Pseudomonadati</taxon>
        <taxon>Pseudomonadota</taxon>
        <taxon>Gammaproteobacteria</taxon>
        <taxon>Alteromonadales</taxon>
        <taxon>Alteromonadaceae</taxon>
        <taxon>Glaciecola</taxon>
    </lineage>
</organism>
<dbReference type="RefSeq" id="WP_382405333.1">
    <property type="nucleotide sequence ID" value="NZ_JBHSGU010000001.1"/>
</dbReference>
<name>A0ABV9LQG3_9ALTE</name>
<proteinExistence type="predicted"/>
<evidence type="ECO:0000313" key="2">
    <source>
        <dbReference type="Proteomes" id="UP001595897"/>
    </source>
</evidence>
<sequence length="205" mass="22950">MANPLNMTINFYQIHAAEYFDETISLSMNEALARFMPRLSKGSSVLDLGCGSGRDSLYFIENGFAVTALDGCEALAKKASLHIGQEVLVQDFCALSLPSKFDGIWACASLLHLPKKDMLPVLKYLKAHLSPNGVFYASFKAINEDEGLTHEGVDSKGRFFAYYDMDELIELFQEVGFKAIEQWQERKPLRGGMQTWLNLIVTHAK</sequence>
<gene>
    <name evidence="1" type="ORF">ACFO4O_00825</name>
</gene>
<dbReference type="CDD" id="cd02440">
    <property type="entry name" value="AdoMet_MTases"/>
    <property type="match status" value="1"/>
</dbReference>
<keyword evidence="1" id="KW-0489">Methyltransferase</keyword>
<keyword evidence="2" id="KW-1185">Reference proteome</keyword>
<dbReference type="PANTHER" id="PTHR43861:SF1">
    <property type="entry name" value="TRANS-ACONITATE 2-METHYLTRANSFERASE"/>
    <property type="match status" value="1"/>
</dbReference>